<comment type="caution">
    <text evidence="1">The sequence shown here is derived from an EMBL/GenBank/DDBJ whole genome shotgun (WGS) entry which is preliminary data.</text>
</comment>
<dbReference type="PROSITE" id="PS51257">
    <property type="entry name" value="PROKAR_LIPOPROTEIN"/>
    <property type="match status" value="1"/>
</dbReference>
<dbReference type="EMBL" id="WKJI01000001">
    <property type="protein sequence ID" value="MRX46433.1"/>
    <property type="molecule type" value="Genomic_DNA"/>
</dbReference>
<sequence>MKKLFLLSFLSITILMVSCKKEEALVVKKTNSTTVMHGAKTIPTYEE</sequence>
<organism evidence="1 2">
    <name type="scientific">Pedobacter puniceum</name>
    <dbReference type="NCBI Taxonomy" id="2666136"/>
    <lineage>
        <taxon>Bacteria</taxon>
        <taxon>Pseudomonadati</taxon>
        <taxon>Bacteroidota</taxon>
        <taxon>Sphingobacteriia</taxon>
        <taxon>Sphingobacteriales</taxon>
        <taxon>Sphingobacteriaceae</taxon>
        <taxon>Pedobacter</taxon>
    </lineage>
</organism>
<gene>
    <name evidence="1" type="ORF">GJJ64_04440</name>
</gene>
<evidence type="ECO:0000313" key="1">
    <source>
        <dbReference type="EMBL" id="MRX46433.1"/>
    </source>
</evidence>
<dbReference type="RefSeq" id="WP_154286528.1">
    <property type="nucleotide sequence ID" value="NZ_WKJI01000001.1"/>
</dbReference>
<dbReference type="AlphaFoldDB" id="A0A7K0FKI8"/>
<proteinExistence type="predicted"/>
<accession>A0A7K0FKI8</accession>
<dbReference type="Proteomes" id="UP000462931">
    <property type="component" value="Unassembled WGS sequence"/>
</dbReference>
<name>A0A7K0FKI8_9SPHI</name>
<keyword evidence="2" id="KW-1185">Reference proteome</keyword>
<evidence type="ECO:0000313" key="2">
    <source>
        <dbReference type="Proteomes" id="UP000462931"/>
    </source>
</evidence>
<protein>
    <submittedName>
        <fullName evidence="1">Uncharacterized protein</fullName>
    </submittedName>
</protein>
<reference evidence="1 2" key="1">
    <citation type="submission" date="2019-11" db="EMBL/GenBank/DDBJ databases">
        <authorList>
            <person name="Cheng Q."/>
            <person name="Yang Z."/>
        </authorList>
    </citation>
    <scope>NUCLEOTIDE SEQUENCE [LARGE SCALE GENOMIC DNA]</scope>
    <source>
        <strain evidence="1 2">HX-22-1</strain>
    </source>
</reference>